<reference evidence="8" key="1">
    <citation type="submission" date="2016-10" db="EMBL/GenBank/DDBJ databases">
        <authorList>
            <person name="Varghese N."/>
            <person name="Submissions S."/>
        </authorList>
    </citation>
    <scope>NUCLEOTIDE SEQUENCE [LARGE SCALE GENOMIC DNA]</scope>
    <source>
        <strain evidence="8">DSM 16995</strain>
    </source>
</reference>
<dbReference type="Gene3D" id="3.40.50.720">
    <property type="entry name" value="NAD(P)-binding Rossmann-like Domain"/>
    <property type="match status" value="2"/>
</dbReference>
<organism evidence="7 8">
    <name type="scientific">Maridesulfovibrio ferrireducens</name>
    <dbReference type="NCBI Taxonomy" id="246191"/>
    <lineage>
        <taxon>Bacteria</taxon>
        <taxon>Pseudomonadati</taxon>
        <taxon>Thermodesulfobacteriota</taxon>
        <taxon>Desulfovibrionia</taxon>
        <taxon>Desulfovibrionales</taxon>
        <taxon>Desulfovibrionaceae</taxon>
        <taxon>Maridesulfovibrio</taxon>
    </lineage>
</organism>
<accession>A0A1G9ELH7</accession>
<dbReference type="InterPro" id="IPR036291">
    <property type="entry name" value="NAD(P)-bd_dom_sf"/>
</dbReference>
<gene>
    <name evidence="7" type="ORF">SAMN05660337_1166</name>
</gene>
<dbReference type="SUPFAM" id="SSF52283">
    <property type="entry name" value="Formate/glycerate dehydrogenase catalytic domain-like"/>
    <property type="match status" value="1"/>
</dbReference>
<evidence type="ECO:0000313" key="8">
    <source>
        <dbReference type="Proteomes" id="UP000199053"/>
    </source>
</evidence>
<dbReference type="InterPro" id="IPR006139">
    <property type="entry name" value="D-isomer_2_OHA_DH_cat_dom"/>
</dbReference>
<keyword evidence="8" id="KW-1185">Reference proteome</keyword>
<sequence length="320" mass="35354">MRMVILDGYTVNPGDNPWSELEKLGELSVYDRTPQSKILERCMDAEIIFTNKNILTEQIINSLPNLKFISVLATGYNTIDISAATKNEIIVSNVPGYSPPSVAQHVFALLLNFSNQVSLHDKAVKNGEWSSQEDFCFWKAPLFELQGKKLGVVGFGDIGSKVAALANAFGMEVIAYAPRPKQKPDYLPFKFSGLEELMRESDVISLHCPLTVENEKFINRSILQSMKKNAILINTARGQLINEEDLAEALKTGTIGGAALDVVDKEPIQPNNPLLDAPNIIITPHIAWATLEARTRLTKSTVKNVESFIKGNPVNVVNNF</sequence>
<dbReference type="Pfam" id="PF00389">
    <property type="entry name" value="2-Hacid_dh"/>
    <property type="match status" value="1"/>
</dbReference>
<dbReference type="AlphaFoldDB" id="A0A1G9ELH7"/>
<name>A0A1G9ELH7_9BACT</name>
<keyword evidence="3" id="KW-0520">NAD</keyword>
<dbReference type="SUPFAM" id="SSF51735">
    <property type="entry name" value="NAD(P)-binding Rossmann-fold domains"/>
    <property type="match status" value="1"/>
</dbReference>
<evidence type="ECO:0000256" key="2">
    <source>
        <dbReference type="ARBA" id="ARBA00023002"/>
    </source>
</evidence>
<dbReference type="PROSITE" id="PS00671">
    <property type="entry name" value="D_2_HYDROXYACID_DH_3"/>
    <property type="match status" value="1"/>
</dbReference>
<evidence type="ECO:0000256" key="4">
    <source>
        <dbReference type="RuleBase" id="RU003719"/>
    </source>
</evidence>
<evidence type="ECO:0000256" key="1">
    <source>
        <dbReference type="ARBA" id="ARBA00005854"/>
    </source>
</evidence>
<dbReference type="PANTHER" id="PTHR43761:SF1">
    <property type="entry name" value="D-ISOMER SPECIFIC 2-HYDROXYACID DEHYDROGENASE CATALYTIC DOMAIN-CONTAINING PROTEIN-RELATED"/>
    <property type="match status" value="1"/>
</dbReference>
<evidence type="ECO:0000256" key="3">
    <source>
        <dbReference type="ARBA" id="ARBA00023027"/>
    </source>
</evidence>
<dbReference type="OrthoDB" id="9793626at2"/>
<dbReference type="Proteomes" id="UP000199053">
    <property type="component" value="Unassembled WGS sequence"/>
</dbReference>
<dbReference type="GO" id="GO:0016616">
    <property type="term" value="F:oxidoreductase activity, acting on the CH-OH group of donors, NAD or NADP as acceptor"/>
    <property type="evidence" value="ECO:0007669"/>
    <property type="project" value="InterPro"/>
</dbReference>
<dbReference type="CDD" id="cd12162">
    <property type="entry name" value="2-Hacid_dh_4"/>
    <property type="match status" value="1"/>
</dbReference>
<dbReference type="Pfam" id="PF02826">
    <property type="entry name" value="2-Hacid_dh_C"/>
    <property type="match status" value="1"/>
</dbReference>
<protein>
    <submittedName>
        <fullName evidence="7">Glycerate dehydrogenase</fullName>
    </submittedName>
</protein>
<keyword evidence="2 4" id="KW-0560">Oxidoreductase</keyword>
<dbReference type="EMBL" id="FNGA01000002">
    <property type="protein sequence ID" value="SDK76865.1"/>
    <property type="molecule type" value="Genomic_DNA"/>
</dbReference>
<dbReference type="PANTHER" id="PTHR43761">
    <property type="entry name" value="D-ISOMER SPECIFIC 2-HYDROXYACID DEHYDROGENASE FAMILY PROTEIN (AFU_ORTHOLOGUE AFUA_1G13630)"/>
    <property type="match status" value="1"/>
</dbReference>
<dbReference type="InterPro" id="IPR050418">
    <property type="entry name" value="D-iso_2-hydroxyacid_DH_PdxB"/>
</dbReference>
<evidence type="ECO:0000259" key="5">
    <source>
        <dbReference type="Pfam" id="PF00389"/>
    </source>
</evidence>
<dbReference type="STRING" id="246191.SAMN05660337_1166"/>
<dbReference type="GO" id="GO:0051287">
    <property type="term" value="F:NAD binding"/>
    <property type="evidence" value="ECO:0007669"/>
    <property type="project" value="InterPro"/>
</dbReference>
<evidence type="ECO:0000259" key="6">
    <source>
        <dbReference type="Pfam" id="PF02826"/>
    </source>
</evidence>
<dbReference type="FunFam" id="3.40.50.720:FF:000203">
    <property type="entry name" value="D-3-phosphoglycerate dehydrogenase (SerA)"/>
    <property type="match status" value="1"/>
</dbReference>
<feature type="domain" description="D-isomer specific 2-hydroxyacid dehydrogenase catalytic" evidence="5">
    <location>
        <begin position="19"/>
        <end position="318"/>
    </location>
</feature>
<evidence type="ECO:0000313" key="7">
    <source>
        <dbReference type="EMBL" id="SDK76865.1"/>
    </source>
</evidence>
<feature type="domain" description="D-isomer specific 2-hydroxyacid dehydrogenase NAD-binding" evidence="6">
    <location>
        <begin position="107"/>
        <end position="287"/>
    </location>
</feature>
<comment type="similarity">
    <text evidence="1 4">Belongs to the D-isomer specific 2-hydroxyacid dehydrogenase family.</text>
</comment>
<dbReference type="InterPro" id="IPR006140">
    <property type="entry name" value="D-isomer_DH_NAD-bd"/>
</dbReference>
<dbReference type="RefSeq" id="WP_092159206.1">
    <property type="nucleotide sequence ID" value="NZ_FNGA01000002.1"/>
</dbReference>
<proteinExistence type="inferred from homology"/>
<dbReference type="InterPro" id="IPR029753">
    <property type="entry name" value="D-isomer_DH_CS"/>
</dbReference>